<dbReference type="Proteomes" id="UP000282289">
    <property type="component" value="Unassembled WGS sequence"/>
</dbReference>
<reference evidence="1 2" key="1">
    <citation type="submission" date="2018-08" db="EMBL/GenBank/DDBJ databases">
        <title>Recombination of ecologically and evolutionarily significant loci maintains genetic cohesion in the Pseudomonas syringae species complex.</title>
        <authorList>
            <person name="Dillon M."/>
            <person name="Thakur S."/>
            <person name="Almeida R.N.D."/>
            <person name="Weir B.S."/>
            <person name="Guttman D.S."/>
        </authorList>
    </citation>
    <scope>NUCLEOTIDE SEQUENCE [LARGE SCALE GENOMIC DNA]</scope>
    <source>
        <strain evidence="1 2">ICMP 19589</strain>
    </source>
</reference>
<gene>
    <name evidence="1" type="ORF">ALQ15_05570</name>
</gene>
<protein>
    <submittedName>
        <fullName evidence="1">Sensor protein KdpD</fullName>
    </submittedName>
</protein>
<organism evidence="1 2">
    <name type="scientific">Pseudomonas syringae pv. actinidiae</name>
    <dbReference type="NCBI Taxonomy" id="103796"/>
    <lineage>
        <taxon>Bacteria</taxon>
        <taxon>Pseudomonadati</taxon>
        <taxon>Pseudomonadota</taxon>
        <taxon>Gammaproteobacteria</taxon>
        <taxon>Pseudomonadales</taxon>
        <taxon>Pseudomonadaceae</taxon>
        <taxon>Pseudomonas</taxon>
        <taxon>Pseudomonas syringae</taxon>
    </lineage>
</organism>
<sequence length="50" mass="5674">MLVGQSRRHWRRRVFGGGVAARLLREGHGLEISVLDDSEELPDQPPRARP</sequence>
<name>A0A7Z6XXD4_PSESF</name>
<proteinExistence type="predicted"/>
<dbReference type="AlphaFoldDB" id="A0A7Z6XXD4"/>
<evidence type="ECO:0000313" key="1">
    <source>
        <dbReference type="EMBL" id="RMP76141.1"/>
    </source>
</evidence>
<evidence type="ECO:0000313" key="2">
    <source>
        <dbReference type="Proteomes" id="UP000282289"/>
    </source>
</evidence>
<accession>A0A7Z6XXD4</accession>
<comment type="caution">
    <text evidence="1">The sequence shown here is derived from an EMBL/GenBank/DDBJ whole genome shotgun (WGS) entry which is preliminary data.</text>
</comment>
<feature type="non-terminal residue" evidence="1">
    <location>
        <position position="50"/>
    </location>
</feature>
<dbReference type="EMBL" id="RBQT01000142">
    <property type="protein sequence ID" value="RMP76141.1"/>
    <property type="molecule type" value="Genomic_DNA"/>
</dbReference>